<comment type="similarity">
    <text evidence="8">Belongs to the methylthiotransferase family. RimO subfamily.</text>
</comment>
<keyword evidence="12" id="KW-0689">Ribosomal protein</keyword>
<feature type="binding site" evidence="8">
    <location>
        <position position="163"/>
    </location>
    <ligand>
        <name>[4Fe-4S] cluster</name>
        <dbReference type="ChEBI" id="CHEBI:49883"/>
        <label>2</label>
        <note>4Fe-4S-S-AdoMet</note>
    </ligand>
</feature>
<dbReference type="InterPro" id="IPR058240">
    <property type="entry name" value="rSAM_sf"/>
</dbReference>
<dbReference type="GO" id="GO:0035600">
    <property type="term" value="P:tRNA methylthiolation"/>
    <property type="evidence" value="ECO:0007669"/>
    <property type="project" value="UniProtKB-ARBA"/>
</dbReference>
<dbReference type="GO" id="GO:0051539">
    <property type="term" value="F:4 iron, 4 sulfur cluster binding"/>
    <property type="evidence" value="ECO:0007669"/>
    <property type="project" value="UniProtKB-UniRule"/>
</dbReference>
<reference evidence="12" key="1">
    <citation type="submission" date="2016-04" db="EMBL/GenBank/DDBJ databases">
        <authorList>
            <person name="Evans L.H."/>
            <person name="Alamgir A."/>
            <person name="Owens N."/>
            <person name="Weber N.D."/>
            <person name="Virtaneva K."/>
            <person name="Barbian K."/>
            <person name="Babar A."/>
            <person name="Rosenke K."/>
        </authorList>
    </citation>
    <scope>NUCLEOTIDE SEQUENCE</scope>
    <source>
        <strain evidence="12">86</strain>
    </source>
</reference>
<dbReference type="SFLD" id="SFLDS00029">
    <property type="entry name" value="Radical_SAM"/>
    <property type="match status" value="1"/>
</dbReference>
<dbReference type="SFLD" id="SFLDG01082">
    <property type="entry name" value="B12-binding_domain_containing"/>
    <property type="match status" value="1"/>
</dbReference>
<feature type="domain" description="Radical SAM core" evidence="11">
    <location>
        <begin position="142"/>
        <end position="373"/>
    </location>
</feature>
<evidence type="ECO:0000256" key="8">
    <source>
        <dbReference type="HAMAP-Rule" id="MF_01865"/>
    </source>
</evidence>
<evidence type="ECO:0000313" key="12">
    <source>
        <dbReference type="EMBL" id="SBW08345.1"/>
    </source>
</evidence>
<dbReference type="PANTHER" id="PTHR43837">
    <property type="entry name" value="RIBOSOMAL PROTEIN S12 METHYLTHIOTRANSFERASE RIMO"/>
    <property type="match status" value="1"/>
</dbReference>
<dbReference type="Pfam" id="PF18693">
    <property type="entry name" value="TRAM_2"/>
    <property type="match status" value="1"/>
</dbReference>
<dbReference type="GO" id="GO:0140101">
    <property type="term" value="F:catalytic activity, acting on a tRNA"/>
    <property type="evidence" value="ECO:0007669"/>
    <property type="project" value="UniProtKB-ARBA"/>
</dbReference>
<dbReference type="SUPFAM" id="SSF102114">
    <property type="entry name" value="Radical SAM enzymes"/>
    <property type="match status" value="1"/>
</dbReference>
<dbReference type="GO" id="GO:0103039">
    <property type="term" value="F:protein methylthiotransferase activity"/>
    <property type="evidence" value="ECO:0007669"/>
    <property type="project" value="UniProtKB-EC"/>
</dbReference>
<dbReference type="Pfam" id="PF04055">
    <property type="entry name" value="Radical_SAM"/>
    <property type="match status" value="1"/>
</dbReference>
<dbReference type="CDD" id="cd01335">
    <property type="entry name" value="Radical_SAM"/>
    <property type="match status" value="1"/>
</dbReference>
<dbReference type="InterPro" id="IPR020612">
    <property type="entry name" value="Methylthiotransferase_CS"/>
</dbReference>
<keyword evidence="1 8" id="KW-0004">4Fe-4S</keyword>
<keyword evidence="4 8" id="KW-0949">S-adenosyl-L-methionine</keyword>
<organism evidence="12">
    <name type="scientific">uncultured Eubacteriales bacterium</name>
    <dbReference type="NCBI Taxonomy" id="172733"/>
    <lineage>
        <taxon>Bacteria</taxon>
        <taxon>Bacillati</taxon>
        <taxon>Bacillota</taxon>
        <taxon>Clostridia</taxon>
        <taxon>Eubacteriales</taxon>
        <taxon>environmental samples</taxon>
    </lineage>
</organism>
<comment type="cofactor">
    <cofactor evidence="8">
        <name>[4Fe-4S] cluster</name>
        <dbReference type="ChEBI" id="CHEBI:49883"/>
    </cofactor>
    <text evidence="8">Binds 2 [4Fe-4S] clusters. One cluster is coordinated with 3 cysteines and an exchangeable S-adenosyl-L-methionine.</text>
</comment>
<dbReference type="FunFam" id="3.80.30.20:FF:000001">
    <property type="entry name" value="tRNA-2-methylthio-N(6)-dimethylallyladenosine synthase 2"/>
    <property type="match status" value="1"/>
</dbReference>
<name>A0A212KA01_9FIRM</name>
<dbReference type="AlphaFoldDB" id="A0A212KA01"/>
<feature type="binding site" evidence="8">
    <location>
        <position position="160"/>
    </location>
    <ligand>
        <name>[4Fe-4S] cluster</name>
        <dbReference type="ChEBI" id="CHEBI:49883"/>
        <label>2</label>
        <note>4Fe-4S-S-AdoMet</note>
    </ligand>
</feature>
<accession>A0A212KA01</accession>
<feature type="binding site" evidence="8">
    <location>
        <position position="83"/>
    </location>
    <ligand>
        <name>[4Fe-4S] cluster</name>
        <dbReference type="ChEBI" id="CHEBI:49883"/>
        <label>1</label>
    </ligand>
</feature>
<dbReference type="PANTHER" id="PTHR43837:SF1">
    <property type="entry name" value="RIBOSOMAL PROTEIN US12 METHYLTHIOTRANSFERASE RIMO"/>
    <property type="match status" value="1"/>
</dbReference>
<dbReference type="InterPro" id="IPR002792">
    <property type="entry name" value="TRAM_dom"/>
</dbReference>
<dbReference type="SFLD" id="SFLDF00274">
    <property type="entry name" value="ribosomal_protein_S12_methylth"/>
    <property type="match status" value="1"/>
</dbReference>
<feature type="binding site" evidence="8">
    <location>
        <position position="49"/>
    </location>
    <ligand>
        <name>[4Fe-4S] cluster</name>
        <dbReference type="ChEBI" id="CHEBI:49883"/>
        <label>1</label>
    </ligand>
</feature>
<dbReference type="Gene3D" id="3.80.30.20">
    <property type="entry name" value="tm_1862 like domain"/>
    <property type="match status" value="1"/>
</dbReference>
<protein>
    <recommendedName>
        <fullName evidence="8">Ribosomal protein uS12 methylthiotransferase RimO</fullName>
        <shortName evidence="8">uS12 MTTase</shortName>
        <shortName evidence="8">uS12 methylthiotransferase</shortName>
        <ecNumber evidence="8">2.8.4.4</ecNumber>
    </recommendedName>
    <alternativeName>
        <fullName evidence="8">Ribosomal protein uS12 (aspartate-C(3))-methylthiotransferase</fullName>
    </alternativeName>
    <alternativeName>
        <fullName evidence="8">Ribosome maturation factor RimO</fullName>
    </alternativeName>
</protein>
<dbReference type="PROSITE" id="PS51449">
    <property type="entry name" value="MTTASE_N"/>
    <property type="match status" value="1"/>
</dbReference>
<evidence type="ECO:0000256" key="5">
    <source>
        <dbReference type="ARBA" id="ARBA00022723"/>
    </source>
</evidence>
<feature type="binding site" evidence="8">
    <location>
        <position position="13"/>
    </location>
    <ligand>
        <name>[4Fe-4S] cluster</name>
        <dbReference type="ChEBI" id="CHEBI:49883"/>
        <label>1</label>
    </ligand>
</feature>
<keyword evidence="6 8" id="KW-0408">Iron</keyword>
<feature type="binding site" evidence="8">
    <location>
        <position position="156"/>
    </location>
    <ligand>
        <name>[4Fe-4S] cluster</name>
        <dbReference type="ChEBI" id="CHEBI:49883"/>
        <label>2</label>
        <note>4Fe-4S-S-AdoMet</note>
    </ligand>
</feature>
<proteinExistence type="inferred from homology"/>
<dbReference type="InterPro" id="IPR005840">
    <property type="entry name" value="Ribosomal_uS12_MeSTrfase_RimO"/>
</dbReference>
<feature type="domain" description="TRAM" evidence="9">
    <location>
        <begin position="374"/>
        <end position="441"/>
    </location>
</feature>
<dbReference type="NCBIfam" id="TIGR00089">
    <property type="entry name" value="MiaB/RimO family radical SAM methylthiotransferase"/>
    <property type="match status" value="1"/>
</dbReference>
<evidence type="ECO:0000259" key="9">
    <source>
        <dbReference type="PROSITE" id="PS50926"/>
    </source>
</evidence>
<comment type="function">
    <text evidence="8">Catalyzes the methylthiolation of an aspartic acid residue of ribosomal protein uS12.</text>
</comment>
<evidence type="ECO:0000256" key="1">
    <source>
        <dbReference type="ARBA" id="ARBA00022485"/>
    </source>
</evidence>
<dbReference type="GO" id="GO:0005829">
    <property type="term" value="C:cytosol"/>
    <property type="evidence" value="ECO:0007669"/>
    <property type="project" value="TreeGrafter"/>
</dbReference>
<dbReference type="InterPro" id="IPR007197">
    <property type="entry name" value="rSAM"/>
</dbReference>
<dbReference type="PROSITE" id="PS50926">
    <property type="entry name" value="TRAM"/>
    <property type="match status" value="1"/>
</dbReference>
<evidence type="ECO:0000256" key="7">
    <source>
        <dbReference type="ARBA" id="ARBA00023014"/>
    </source>
</evidence>
<feature type="domain" description="MTTase N-terminal" evidence="10">
    <location>
        <begin position="4"/>
        <end position="120"/>
    </location>
</feature>
<dbReference type="Pfam" id="PF00919">
    <property type="entry name" value="UPF0004"/>
    <property type="match status" value="1"/>
</dbReference>
<evidence type="ECO:0000256" key="2">
    <source>
        <dbReference type="ARBA" id="ARBA00022490"/>
    </source>
</evidence>
<keyword evidence="7 8" id="KW-0411">Iron-sulfur</keyword>
<sequence length="441" mass="48410">MNSYKVAFISLGCAKNLVNTEQMMALCRAAGYTVTGEPEGADVAVLNTCGFIDSAKSEAIRNVLELAELKSAGKLGKLLVAGCLSQRYRDEILEDLPEIDGILGTGSYIDVVPAIEAAMDGDQPTFFGDIDNTEEDGERIVTTPGYTAYLKIAEGCDHRCAYCIIPYLRGRYRSRTMESLLMEAKALADSGVKELIVVAQDITRYGIDLYKEFKLGELLTELCKLPFHWVRLHYLYPDALSDELIEVIAREPKILNYIDIPLQHINDKILRSMRRGSTKVEILSLLSKLRARLPGLVLRTSLIAGLPGEGEMEFEELCAFLREAGIERAGIFQFSPEEGTPAATMENQVDGDTAKRRVELLVELQSGVMDAFNESRLGSTLEVLCEGFDSDMGCYMGRSYADSPDVDGKVFFTAAGVVPAGTFVNVRITGTEDGDLVGEIE</sequence>
<dbReference type="PROSITE" id="PS51918">
    <property type="entry name" value="RADICAL_SAM"/>
    <property type="match status" value="1"/>
</dbReference>
<keyword evidence="2 8" id="KW-0963">Cytoplasm</keyword>
<dbReference type="EC" id="2.8.4.4" evidence="8"/>
<keyword evidence="3 8" id="KW-0808">Transferase</keyword>
<dbReference type="InterPro" id="IPR038135">
    <property type="entry name" value="Methylthiotransferase_N_sf"/>
</dbReference>
<dbReference type="EMBL" id="FLUN01000001">
    <property type="protein sequence ID" value="SBW08345.1"/>
    <property type="molecule type" value="Genomic_DNA"/>
</dbReference>
<comment type="subcellular location">
    <subcellularLocation>
        <location evidence="8">Cytoplasm</location>
    </subcellularLocation>
</comment>
<dbReference type="GO" id="GO:0046872">
    <property type="term" value="F:metal ion binding"/>
    <property type="evidence" value="ECO:0007669"/>
    <property type="project" value="UniProtKB-KW"/>
</dbReference>
<evidence type="ECO:0000259" key="11">
    <source>
        <dbReference type="PROSITE" id="PS51918"/>
    </source>
</evidence>
<dbReference type="InterPro" id="IPR013848">
    <property type="entry name" value="Methylthiotransferase_N"/>
</dbReference>
<dbReference type="InterPro" id="IPR005839">
    <property type="entry name" value="Methylthiotransferase"/>
</dbReference>
<dbReference type="PROSITE" id="PS01278">
    <property type="entry name" value="MTTASE_RADICAL"/>
    <property type="match status" value="1"/>
</dbReference>
<keyword evidence="5 8" id="KW-0479">Metal-binding</keyword>
<keyword evidence="12" id="KW-0687">Ribonucleoprotein</keyword>
<dbReference type="GO" id="GO:0005840">
    <property type="term" value="C:ribosome"/>
    <property type="evidence" value="ECO:0007669"/>
    <property type="project" value="UniProtKB-KW"/>
</dbReference>
<dbReference type="GO" id="GO:0035599">
    <property type="term" value="F:aspartic acid methylthiotransferase activity"/>
    <property type="evidence" value="ECO:0007669"/>
    <property type="project" value="TreeGrafter"/>
</dbReference>
<dbReference type="SMART" id="SM00729">
    <property type="entry name" value="Elp3"/>
    <property type="match status" value="1"/>
</dbReference>
<evidence type="ECO:0000256" key="4">
    <source>
        <dbReference type="ARBA" id="ARBA00022691"/>
    </source>
</evidence>
<dbReference type="NCBIfam" id="TIGR01125">
    <property type="entry name" value="30S ribosomal protein S12 methylthiotransferase RimO"/>
    <property type="match status" value="1"/>
</dbReference>
<evidence type="ECO:0000259" key="10">
    <source>
        <dbReference type="PROSITE" id="PS51449"/>
    </source>
</evidence>
<dbReference type="SFLD" id="SFLDG01061">
    <property type="entry name" value="methylthiotransferase"/>
    <property type="match status" value="1"/>
</dbReference>
<dbReference type="HAMAP" id="MF_01865">
    <property type="entry name" value="MTTase_RimO"/>
    <property type="match status" value="1"/>
</dbReference>
<comment type="catalytic activity">
    <reaction evidence="8">
        <text>L-aspartate(89)-[ribosomal protein uS12]-hydrogen + (sulfur carrier)-SH + AH2 + 2 S-adenosyl-L-methionine = 3-methylsulfanyl-L-aspartate(89)-[ribosomal protein uS12]-hydrogen + (sulfur carrier)-H + 5'-deoxyadenosine + L-methionine + A + S-adenosyl-L-homocysteine + 2 H(+)</text>
        <dbReference type="Rhea" id="RHEA:37087"/>
        <dbReference type="Rhea" id="RHEA-COMP:10460"/>
        <dbReference type="Rhea" id="RHEA-COMP:10461"/>
        <dbReference type="Rhea" id="RHEA-COMP:14737"/>
        <dbReference type="Rhea" id="RHEA-COMP:14739"/>
        <dbReference type="ChEBI" id="CHEBI:13193"/>
        <dbReference type="ChEBI" id="CHEBI:15378"/>
        <dbReference type="ChEBI" id="CHEBI:17319"/>
        <dbReference type="ChEBI" id="CHEBI:17499"/>
        <dbReference type="ChEBI" id="CHEBI:29917"/>
        <dbReference type="ChEBI" id="CHEBI:29961"/>
        <dbReference type="ChEBI" id="CHEBI:57844"/>
        <dbReference type="ChEBI" id="CHEBI:57856"/>
        <dbReference type="ChEBI" id="CHEBI:59789"/>
        <dbReference type="ChEBI" id="CHEBI:64428"/>
        <dbReference type="ChEBI" id="CHEBI:73599"/>
        <dbReference type="EC" id="2.8.4.4"/>
    </reaction>
</comment>
<gene>
    <name evidence="8 12" type="primary">rimO</name>
    <name evidence="12" type="ORF">KL86CLO1_12440</name>
</gene>
<dbReference type="Gene3D" id="3.40.50.12160">
    <property type="entry name" value="Methylthiotransferase, N-terminal domain"/>
    <property type="match status" value="1"/>
</dbReference>
<dbReference type="InterPro" id="IPR023404">
    <property type="entry name" value="rSAM_horseshoe"/>
</dbReference>
<dbReference type="InterPro" id="IPR012340">
    <property type="entry name" value="NA-bd_OB-fold"/>
</dbReference>
<evidence type="ECO:0000256" key="3">
    <source>
        <dbReference type="ARBA" id="ARBA00022679"/>
    </source>
</evidence>
<evidence type="ECO:0000256" key="6">
    <source>
        <dbReference type="ARBA" id="ARBA00023004"/>
    </source>
</evidence>
<dbReference type="Gene3D" id="2.40.50.140">
    <property type="entry name" value="Nucleic acid-binding proteins"/>
    <property type="match status" value="1"/>
</dbReference>
<dbReference type="InterPro" id="IPR006638">
    <property type="entry name" value="Elp3/MiaA/NifB-like_rSAM"/>
</dbReference>